<name>A0ABN1JA96_9FLAO</name>
<evidence type="ECO:0000313" key="1">
    <source>
        <dbReference type="EMBL" id="GAA0733224.1"/>
    </source>
</evidence>
<reference evidence="1 2" key="1">
    <citation type="journal article" date="2019" name="Int. J. Syst. Evol. Microbiol.">
        <title>The Global Catalogue of Microorganisms (GCM) 10K type strain sequencing project: providing services to taxonomists for standard genome sequencing and annotation.</title>
        <authorList>
            <consortium name="The Broad Institute Genomics Platform"/>
            <consortium name="The Broad Institute Genome Sequencing Center for Infectious Disease"/>
            <person name="Wu L."/>
            <person name="Ma J."/>
        </authorList>
    </citation>
    <scope>NUCLEOTIDE SEQUENCE [LARGE SCALE GENOMIC DNA]</scope>
    <source>
        <strain evidence="1 2">JCM 15974</strain>
    </source>
</reference>
<dbReference type="EMBL" id="BAAAGE010000007">
    <property type="protein sequence ID" value="GAA0733224.1"/>
    <property type="molecule type" value="Genomic_DNA"/>
</dbReference>
<proteinExistence type="predicted"/>
<sequence length="207" mass="24633">MESLFASTSKYTNMSLRKPPIKNSTENQIVLSEEFISSKKSLFHFVTHINHDFVLWKDDKIIDTFSGSYKNTEEVGIPRIIQKRFWLQLYTKTNTYLINQCLTSEREWKWVTTNFKVRRNEDNEILNYLIERNIPSKRTIENIKSLYKKLIDIEKTMGIEVANNYFNKFLAEKSKTYDQYMKELCLSTDRTMLKVNYHKNNAIPSIS</sequence>
<gene>
    <name evidence="1" type="ORF">GCM10009430_47210</name>
</gene>
<keyword evidence="2" id="KW-1185">Reference proteome</keyword>
<accession>A0ABN1JA96</accession>
<evidence type="ECO:0000313" key="2">
    <source>
        <dbReference type="Proteomes" id="UP001501758"/>
    </source>
</evidence>
<dbReference type="Proteomes" id="UP001501758">
    <property type="component" value="Unassembled WGS sequence"/>
</dbReference>
<protein>
    <submittedName>
        <fullName evidence="1">Uncharacterized protein</fullName>
    </submittedName>
</protein>
<comment type="caution">
    <text evidence="1">The sequence shown here is derived from an EMBL/GenBank/DDBJ whole genome shotgun (WGS) entry which is preliminary data.</text>
</comment>
<organism evidence="1 2">
    <name type="scientific">Aquimarina litoralis</name>
    <dbReference type="NCBI Taxonomy" id="584605"/>
    <lineage>
        <taxon>Bacteria</taxon>
        <taxon>Pseudomonadati</taxon>
        <taxon>Bacteroidota</taxon>
        <taxon>Flavobacteriia</taxon>
        <taxon>Flavobacteriales</taxon>
        <taxon>Flavobacteriaceae</taxon>
        <taxon>Aquimarina</taxon>
    </lineage>
</organism>